<protein>
    <submittedName>
        <fullName evidence="3">Uncharacterized conserved protein (Some members contain a von Willebrand factor type A (VWA) domain)</fullName>
    </submittedName>
</protein>
<evidence type="ECO:0000256" key="1">
    <source>
        <dbReference type="SAM" id="Phobius"/>
    </source>
</evidence>
<sequence>MPSPAPTAAPSPTAPLAQRAPVDESAWARLRRALAPLAAPVRRVLGVVSPVGWAALALLIACALAGAYLGWQESWSAAIVLALVVLTAGLWLIPRGSHVVSHGLLEPRVTVGDHALIRVTVDNSRARPLLPIRMEMPVGPAKAVFVVPTLPPHGHHDRGFVLPTQRRGVITVGPVSSVSRDPVGLLHSERARTEAQDVHIHPRTLRLGTVLHGTLRDIEGAVTQDLSSSDVSFHALRDYIPGDDRRNVHWRTTARTGRLMVRQFEETRRSSLLVLLSTRAQDYAGEEDFETAVSIACSLALDAVHDGREVRLLTQMGEVPTATPMRLLDASCLLGLGEDEDSALLARHGCASHPEASVVILVTGQDVDRATLARARTHTPLSMVMFALRSGSRGLSRLHAGSLPVVDLDRLEQLPTALRRAL</sequence>
<dbReference type="STRING" id="1278298.GCA_000428685_01538"/>
<feature type="transmembrane region" description="Helical" evidence="1">
    <location>
        <begin position="75"/>
        <end position="93"/>
    </location>
</feature>
<dbReference type="PANTHER" id="PTHR34351:SF1">
    <property type="entry name" value="SLR1927 PROTEIN"/>
    <property type="match status" value="1"/>
</dbReference>
<dbReference type="Pfam" id="PF01882">
    <property type="entry name" value="DUF58"/>
    <property type="match status" value="1"/>
</dbReference>
<dbReference type="InterPro" id="IPR002881">
    <property type="entry name" value="DUF58"/>
</dbReference>
<reference evidence="3 4" key="1">
    <citation type="submission" date="2018-12" db="EMBL/GenBank/DDBJ databases">
        <authorList>
            <consortium name="Pathogen Informatics"/>
        </authorList>
    </citation>
    <scope>NUCLEOTIDE SEQUENCE [LARGE SCALE GENOMIC DNA]</scope>
    <source>
        <strain evidence="3 4">NCTC11923</strain>
    </source>
</reference>
<accession>A0A3S4SDN6</accession>
<evidence type="ECO:0000313" key="3">
    <source>
        <dbReference type="EMBL" id="VEG73666.1"/>
    </source>
</evidence>
<name>A0A3S4SDN6_9ACTO</name>
<dbReference type="KEGG" id="asla:NCTC11923_00275"/>
<feature type="transmembrane region" description="Helical" evidence="1">
    <location>
        <begin position="44"/>
        <end position="69"/>
    </location>
</feature>
<dbReference type="EMBL" id="LR134363">
    <property type="protein sequence ID" value="VEG73666.1"/>
    <property type="molecule type" value="Genomic_DNA"/>
</dbReference>
<gene>
    <name evidence="3" type="ORF">NCTC11923_00275</name>
</gene>
<keyword evidence="1" id="KW-1133">Transmembrane helix</keyword>
<dbReference type="RefSeq" id="WP_126412043.1">
    <property type="nucleotide sequence ID" value="NZ_LR134363.1"/>
</dbReference>
<keyword evidence="4" id="KW-1185">Reference proteome</keyword>
<dbReference type="Proteomes" id="UP000276899">
    <property type="component" value="Chromosome"/>
</dbReference>
<organism evidence="3 4">
    <name type="scientific">Actinomyces slackii</name>
    <dbReference type="NCBI Taxonomy" id="52774"/>
    <lineage>
        <taxon>Bacteria</taxon>
        <taxon>Bacillati</taxon>
        <taxon>Actinomycetota</taxon>
        <taxon>Actinomycetes</taxon>
        <taxon>Actinomycetales</taxon>
        <taxon>Actinomycetaceae</taxon>
        <taxon>Actinomyces</taxon>
    </lineage>
</organism>
<keyword evidence="1" id="KW-0472">Membrane</keyword>
<feature type="domain" description="DUF58" evidence="2">
    <location>
        <begin position="236"/>
        <end position="326"/>
    </location>
</feature>
<evidence type="ECO:0000259" key="2">
    <source>
        <dbReference type="Pfam" id="PF01882"/>
    </source>
</evidence>
<evidence type="ECO:0000313" key="4">
    <source>
        <dbReference type="Proteomes" id="UP000276899"/>
    </source>
</evidence>
<proteinExistence type="predicted"/>
<keyword evidence="1" id="KW-0812">Transmembrane</keyword>
<dbReference type="AlphaFoldDB" id="A0A3S4SDN6"/>
<dbReference type="PANTHER" id="PTHR34351">
    <property type="entry name" value="SLR1927 PROTEIN-RELATED"/>
    <property type="match status" value="1"/>
</dbReference>